<comment type="caution">
    <text evidence="2">The sequence shown here is derived from an EMBL/GenBank/DDBJ whole genome shotgun (WGS) entry which is preliminary data.</text>
</comment>
<evidence type="ECO:0000313" key="3">
    <source>
        <dbReference type="Proteomes" id="UP001501759"/>
    </source>
</evidence>
<organism evidence="2 3">
    <name type="scientific">Streptomyces siamensis</name>
    <dbReference type="NCBI Taxonomy" id="1274986"/>
    <lineage>
        <taxon>Bacteria</taxon>
        <taxon>Bacillati</taxon>
        <taxon>Actinomycetota</taxon>
        <taxon>Actinomycetes</taxon>
        <taxon>Kitasatosporales</taxon>
        <taxon>Streptomycetaceae</taxon>
        <taxon>Streptomyces</taxon>
    </lineage>
</organism>
<proteinExistence type="predicted"/>
<dbReference type="Proteomes" id="UP001501759">
    <property type="component" value="Unassembled WGS sequence"/>
</dbReference>
<dbReference type="EMBL" id="BAABKB010000021">
    <property type="protein sequence ID" value="GAA5022416.1"/>
    <property type="molecule type" value="Genomic_DNA"/>
</dbReference>
<name>A0ABP9J7B0_9ACTN</name>
<reference evidence="3" key="1">
    <citation type="journal article" date="2019" name="Int. J. Syst. Evol. Microbiol.">
        <title>The Global Catalogue of Microorganisms (GCM) 10K type strain sequencing project: providing services to taxonomists for standard genome sequencing and annotation.</title>
        <authorList>
            <consortium name="The Broad Institute Genomics Platform"/>
            <consortium name="The Broad Institute Genome Sequencing Center for Infectious Disease"/>
            <person name="Wu L."/>
            <person name="Ma J."/>
        </authorList>
    </citation>
    <scope>NUCLEOTIDE SEQUENCE [LARGE SCALE GENOMIC DNA]</scope>
    <source>
        <strain evidence="3">JCM 18409</strain>
    </source>
</reference>
<feature type="region of interest" description="Disordered" evidence="1">
    <location>
        <begin position="286"/>
        <end position="306"/>
    </location>
</feature>
<evidence type="ECO:0000313" key="2">
    <source>
        <dbReference type="EMBL" id="GAA5022416.1"/>
    </source>
</evidence>
<sequence length="306" mass="34587">MARPIGGASPDGYGTFHLFRAAGREWMVLALDWRLSESGYAWAKEVLSRHPRTPVILTTHELVVEDDTLPSYGQELWDRLVKDHDQTFLTLNGHYWPAARATHRNAAGHKVHLHLTNHPNRYFGGAAMIRLYRFDLDRNVIDVETVSPWIPGRAAKGLNQLEREERELSGDADRFSVVVDFEKRFAGFDSVPARPSRSASKMIVPGTMAYWRFDGHDDGATVTGTVRDLSGRGNDLSLVAVNGGSLTWSADHHPDQPGHGSLEFQAERFQVRKLVRRAEQARRRRRCRLDGDEQRGIHFHPTPGRA</sequence>
<dbReference type="SUPFAM" id="SSF56300">
    <property type="entry name" value="Metallo-dependent phosphatases"/>
    <property type="match status" value="1"/>
</dbReference>
<accession>A0ABP9J7B0</accession>
<protein>
    <submittedName>
        <fullName evidence="2">Uncharacterized protein</fullName>
    </submittedName>
</protein>
<evidence type="ECO:0000256" key="1">
    <source>
        <dbReference type="SAM" id="MobiDB-lite"/>
    </source>
</evidence>
<keyword evidence="3" id="KW-1185">Reference proteome</keyword>
<gene>
    <name evidence="2" type="ORF">GCM10023335_54320</name>
</gene>
<dbReference type="InterPro" id="IPR029052">
    <property type="entry name" value="Metallo-depent_PP-like"/>
</dbReference>